<proteinExistence type="predicted"/>
<name>A0ABW6PR63_9NOCA</name>
<evidence type="ECO:0000259" key="2">
    <source>
        <dbReference type="Pfam" id="PF01243"/>
    </source>
</evidence>
<sequence length="163" mass="18040">MTTWSEFAAEAPTISALFLRRHAATGNLCLLGTVRADGSPRISPIEPVIFEDMLVLAGMPDTRKFHDLARDPRFCLHTATVDTQVTDGDAKLFGAVTDLRDERVHARFAQKLFDDSGMDLRGETFDHFYVADLTGASTVEVVGDHLDITVWKPGRGETVVRKH</sequence>
<dbReference type="SUPFAM" id="SSF50475">
    <property type="entry name" value="FMN-binding split barrel"/>
    <property type="match status" value="1"/>
</dbReference>
<dbReference type="EMBL" id="JBIAMX010000011">
    <property type="protein sequence ID" value="MFF0544901.1"/>
    <property type="molecule type" value="Genomic_DNA"/>
</dbReference>
<evidence type="ECO:0000313" key="4">
    <source>
        <dbReference type="Proteomes" id="UP001601444"/>
    </source>
</evidence>
<dbReference type="PANTHER" id="PTHR35176">
    <property type="entry name" value="HEME OXYGENASE HI_0854-RELATED"/>
    <property type="match status" value="1"/>
</dbReference>
<accession>A0ABW6PR63</accession>
<dbReference type="InterPro" id="IPR011576">
    <property type="entry name" value="Pyridox_Oxase_N"/>
</dbReference>
<gene>
    <name evidence="3" type="ORF">ACFYTF_18900</name>
</gene>
<keyword evidence="1 3" id="KW-0560">Oxidoreductase</keyword>
<keyword evidence="4" id="KW-1185">Reference proteome</keyword>
<organism evidence="3 4">
    <name type="scientific">Nocardia thailandica</name>
    <dbReference type="NCBI Taxonomy" id="257275"/>
    <lineage>
        <taxon>Bacteria</taxon>
        <taxon>Bacillati</taxon>
        <taxon>Actinomycetota</taxon>
        <taxon>Actinomycetes</taxon>
        <taxon>Mycobacteriales</taxon>
        <taxon>Nocardiaceae</taxon>
        <taxon>Nocardia</taxon>
    </lineage>
</organism>
<evidence type="ECO:0000256" key="1">
    <source>
        <dbReference type="ARBA" id="ARBA00023002"/>
    </source>
</evidence>
<dbReference type="GO" id="GO:0004733">
    <property type="term" value="F:pyridoxamine phosphate oxidase activity"/>
    <property type="evidence" value="ECO:0007669"/>
    <property type="project" value="UniProtKB-EC"/>
</dbReference>
<dbReference type="InterPro" id="IPR052019">
    <property type="entry name" value="F420H2_bilvrd_red/Heme_oxyg"/>
</dbReference>
<dbReference type="InterPro" id="IPR012349">
    <property type="entry name" value="Split_barrel_FMN-bd"/>
</dbReference>
<reference evidence="3 4" key="1">
    <citation type="submission" date="2024-10" db="EMBL/GenBank/DDBJ databases">
        <title>The Natural Products Discovery Center: Release of the First 8490 Sequenced Strains for Exploring Actinobacteria Biosynthetic Diversity.</title>
        <authorList>
            <person name="Kalkreuter E."/>
            <person name="Kautsar S.A."/>
            <person name="Yang D."/>
            <person name="Bader C.D."/>
            <person name="Teijaro C.N."/>
            <person name="Fluegel L."/>
            <person name="Davis C.M."/>
            <person name="Simpson J.R."/>
            <person name="Lauterbach L."/>
            <person name="Steele A.D."/>
            <person name="Gui C."/>
            <person name="Meng S."/>
            <person name="Li G."/>
            <person name="Viehrig K."/>
            <person name="Ye F."/>
            <person name="Su P."/>
            <person name="Kiefer A.F."/>
            <person name="Nichols A."/>
            <person name="Cepeda A.J."/>
            <person name="Yan W."/>
            <person name="Fan B."/>
            <person name="Jiang Y."/>
            <person name="Adhikari A."/>
            <person name="Zheng C.-J."/>
            <person name="Schuster L."/>
            <person name="Cowan T.M."/>
            <person name="Smanski M.J."/>
            <person name="Chevrette M.G."/>
            <person name="De Carvalho L.P.S."/>
            <person name="Shen B."/>
        </authorList>
    </citation>
    <scope>NUCLEOTIDE SEQUENCE [LARGE SCALE GENOMIC DNA]</scope>
    <source>
        <strain evidence="3 4">NPDC004045</strain>
    </source>
</reference>
<dbReference type="Pfam" id="PF01243">
    <property type="entry name" value="PNPOx_N"/>
    <property type="match status" value="1"/>
</dbReference>
<protein>
    <submittedName>
        <fullName evidence="3">Pyridoxamine 5'-phosphate oxidase family protein</fullName>
        <ecNumber evidence="3">1.-.-.-</ecNumber>
        <ecNumber evidence="3">1.4.3.5</ecNumber>
    </submittedName>
</protein>
<dbReference type="RefSeq" id="WP_387701393.1">
    <property type="nucleotide sequence ID" value="NZ_JBIAMX010000011.1"/>
</dbReference>
<dbReference type="EC" id="1.-.-.-" evidence="3"/>
<evidence type="ECO:0000313" key="3">
    <source>
        <dbReference type="EMBL" id="MFF0544901.1"/>
    </source>
</evidence>
<feature type="domain" description="Pyridoxamine 5'-phosphate oxidase N-terminal" evidence="2">
    <location>
        <begin position="27"/>
        <end position="108"/>
    </location>
</feature>
<dbReference type="Proteomes" id="UP001601444">
    <property type="component" value="Unassembled WGS sequence"/>
</dbReference>
<dbReference type="PANTHER" id="PTHR35176:SF6">
    <property type="entry name" value="HEME OXYGENASE HI_0854-RELATED"/>
    <property type="match status" value="1"/>
</dbReference>
<dbReference type="EC" id="1.4.3.5" evidence="3"/>
<dbReference type="Gene3D" id="2.30.110.10">
    <property type="entry name" value="Electron Transport, Fmn-binding Protein, Chain A"/>
    <property type="match status" value="1"/>
</dbReference>
<comment type="caution">
    <text evidence="3">The sequence shown here is derived from an EMBL/GenBank/DDBJ whole genome shotgun (WGS) entry which is preliminary data.</text>
</comment>